<proteinExistence type="predicted"/>
<dbReference type="EMBL" id="BMQC01000001">
    <property type="protein sequence ID" value="GGK14839.1"/>
    <property type="molecule type" value="Genomic_DNA"/>
</dbReference>
<dbReference type="PANTHER" id="PTHR38847:SF1">
    <property type="entry name" value="PSEUDOURIDINE SYNTHASE RSUA_RLUA-LIKE DOMAIN-CONTAINING PROTEIN"/>
    <property type="match status" value="1"/>
</dbReference>
<dbReference type="InterPro" id="IPR025649">
    <property type="entry name" value="DUF4360"/>
</dbReference>
<feature type="signal peptide" evidence="1">
    <location>
        <begin position="1"/>
        <end position="26"/>
    </location>
</feature>
<protein>
    <recommendedName>
        <fullName evidence="4">DUF4360 domain-containing protein</fullName>
    </recommendedName>
</protein>
<dbReference type="AlphaFoldDB" id="A0A8J3BDY8"/>
<evidence type="ECO:0000256" key="1">
    <source>
        <dbReference type="SAM" id="SignalP"/>
    </source>
</evidence>
<gene>
    <name evidence="2" type="ORF">GCM10010124_04270</name>
</gene>
<dbReference type="Proteomes" id="UP000662200">
    <property type="component" value="Unassembled WGS sequence"/>
</dbReference>
<organism evidence="2 3">
    <name type="scientific">Pilimelia terevasa</name>
    <dbReference type="NCBI Taxonomy" id="53372"/>
    <lineage>
        <taxon>Bacteria</taxon>
        <taxon>Bacillati</taxon>
        <taxon>Actinomycetota</taxon>
        <taxon>Actinomycetes</taxon>
        <taxon>Micromonosporales</taxon>
        <taxon>Micromonosporaceae</taxon>
        <taxon>Pilimelia</taxon>
    </lineage>
</organism>
<dbReference type="RefSeq" id="WP_189112414.1">
    <property type="nucleotide sequence ID" value="NZ_BMQC01000001.1"/>
</dbReference>
<evidence type="ECO:0008006" key="4">
    <source>
        <dbReference type="Google" id="ProtNLM"/>
    </source>
</evidence>
<reference evidence="2" key="2">
    <citation type="submission" date="2020-09" db="EMBL/GenBank/DDBJ databases">
        <authorList>
            <person name="Sun Q."/>
            <person name="Ohkuma M."/>
        </authorList>
    </citation>
    <scope>NUCLEOTIDE SEQUENCE</scope>
    <source>
        <strain evidence="2">JCM 3091</strain>
    </source>
</reference>
<reference evidence="2" key="1">
    <citation type="journal article" date="2014" name="Int. J. Syst. Evol. Microbiol.">
        <title>Complete genome sequence of Corynebacterium casei LMG S-19264T (=DSM 44701T), isolated from a smear-ripened cheese.</title>
        <authorList>
            <consortium name="US DOE Joint Genome Institute (JGI-PGF)"/>
            <person name="Walter F."/>
            <person name="Albersmeier A."/>
            <person name="Kalinowski J."/>
            <person name="Ruckert C."/>
        </authorList>
    </citation>
    <scope>NUCLEOTIDE SEQUENCE</scope>
    <source>
        <strain evidence="2">JCM 3091</strain>
    </source>
</reference>
<keyword evidence="3" id="KW-1185">Reference proteome</keyword>
<dbReference type="PANTHER" id="PTHR38847">
    <property type="match status" value="1"/>
</dbReference>
<comment type="caution">
    <text evidence="2">The sequence shown here is derived from an EMBL/GenBank/DDBJ whole genome shotgun (WGS) entry which is preliminary data.</text>
</comment>
<keyword evidence="1" id="KW-0732">Signal</keyword>
<name>A0A8J3BDY8_9ACTN</name>
<dbReference type="Pfam" id="PF14273">
    <property type="entry name" value="DUF4360"/>
    <property type="match status" value="1"/>
</dbReference>
<feature type="chain" id="PRO_5035210280" description="DUF4360 domain-containing protein" evidence="1">
    <location>
        <begin position="27"/>
        <end position="210"/>
    </location>
</feature>
<accession>A0A8J3BDY8</accession>
<sequence>MRTVTRTAIVLLGASAALAGATSSSAATRAPRADEIEIDLVNFAGNGCNRGNTTDFTSPDKKVVSLLFDDFKAYAPAVPGEPNHRSRDCKIIFRVTYPKGLTFAVVDSIYRGYLNMEPQSSAMFKATYRFTGEQDHSFVEETYKGPLLDPFQVDKRVGRVVFAPCGGRQTFVIDQALHITPGPARERGEISMVSQDHQASTKYHLEWKTC</sequence>
<evidence type="ECO:0000313" key="2">
    <source>
        <dbReference type="EMBL" id="GGK14839.1"/>
    </source>
</evidence>
<evidence type="ECO:0000313" key="3">
    <source>
        <dbReference type="Proteomes" id="UP000662200"/>
    </source>
</evidence>